<comment type="caution">
    <text evidence="4">The sequence shown here is derived from an EMBL/GenBank/DDBJ whole genome shotgun (WGS) entry which is preliminary data.</text>
</comment>
<comment type="subcellular location">
    <subcellularLocation>
        <location evidence="3">Cytoplasm</location>
    </subcellularLocation>
</comment>
<dbReference type="GO" id="GO:0016151">
    <property type="term" value="F:nickel cation binding"/>
    <property type="evidence" value="ECO:0007669"/>
    <property type="project" value="UniProtKB-UniRule"/>
</dbReference>
<keyword evidence="1 3" id="KW-0996">Nickel insertion</keyword>
<keyword evidence="3" id="KW-0963">Cytoplasm</keyword>
<keyword evidence="2 3" id="KW-0143">Chaperone</keyword>
<keyword evidence="5" id="KW-1185">Reference proteome</keyword>
<proteinExistence type="inferred from homology"/>
<dbReference type="InterPro" id="IPR002639">
    <property type="entry name" value="UreF"/>
</dbReference>
<dbReference type="RefSeq" id="WP_126557053.1">
    <property type="nucleotide sequence ID" value="NZ_BIFS01000002.1"/>
</dbReference>
<reference evidence="5" key="1">
    <citation type="submission" date="2018-12" db="EMBL/GenBank/DDBJ databases">
        <title>Tengunoibacter tsumagoiensis gen. nov., sp. nov., Dictyobacter kobayashii sp. nov., D. alpinus sp. nov., and D. joshuensis sp. nov. and description of Dictyobacteraceae fam. nov. within the order Ktedonobacterales isolated from Tengu-no-mugimeshi.</title>
        <authorList>
            <person name="Wang C.M."/>
            <person name="Zheng Y."/>
            <person name="Sakai Y."/>
            <person name="Toyoda A."/>
            <person name="Minakuchi Y."/>
            <person name="Abe K."/>
            <person name="Yokota A."/>
            <person name="Yabe S."/>
        </authorList>
    </citation>
    <scope>NUCLEOTIDE SEQUENCE [LARGE SCALE GENOMIC DNA]</scope>
    <source>
        <strain evidence="5">Uno11</strain>
    </source>
</reference>
<evidence type="ECO:0000256" key="2">
    <source>
        <dbReference type="ARBA" id="ARBA00023186"/>
    </source>
</evidence>
<comment type="function">
    <text evidence="3">Required for maturation of urease via the functional incorporation of the urease nickel metallocenter.</text>
</comment>
<dbReference type="GO" id="GO:0005737">
    <property type="term" value="C:cytoplasm"/>
    <property type="evidence" value="ECO:0007669"/>
    <property type="project" value="UniProtKB-SubCell"/>
</dbReference>
<dbReference type="AlphaFoldDB" id="A0A402AX55"/>
<organism evidence="4 5">
    <name type="scientific">Dictyobacter kobayashii</name>
    <dbReference type="NCBI Taxonomy" id="2014872"/>
    <lineage>
        <taxon>Bacteria</taxon>
        <taxon>Bacillati</taxon>
        <taxon>Chloroflexota</taxon>
        <taxon>Ktedonobacteria</taxon>
        <taxon>Ktedonobacterales</taxon>
        <taxon>Dictyobacteraceae</taxon>
        <taxon>Dictyobacter</taxon>
    </lineage>
</organism>
<comment type="similarity">
    <text evidence="3">Belongs to the UreF family.</text>
</comment>
<dbReference type="PANTHER" id="PTHR33620">
    <property type="entry name" value="UREASE ACCESSORY PROTEIN F"/>
    <property type="match status" value="1"/>
</dbReference>
<name>A0A402AX55_9CHLR</name>
<evidence type="ECO:0000313" key="5">
    <source>
        <dbReference type="Proteomes" id="UP000287188"/>
    </source>
</evidence>
<dbReference type="PANTHER" id="PTHR33620:SF1">
    <property type="entry name" value="UREASE ACCESSORY PROTEIN F"/>
    <property type="match status" value="1"/>
</dbReference>
<dbReference type="PIRSF" id="PIRSF009467">
    <property type="entry name" value="Ureas_acces_UreF"/>
    <property type="match status" value="1"/>
</dbReference>
<dbReference type="Gene3D" id="1.10.4190.10">
    <property type="entry name" value="Urease accessory protein UreF"/>
    <property type="match status" value="1"/>
</dbReference>
<dbReference type="OrthoDB" id="9798772at2"/>
<gene>
    <name evidence="3 4" type="primary">ureF</name>
    <name evidence="4" type="ORF">KDK_74650</name>
</gene>
<comment type="subunit">
    <text evidence="3">UreD, UreF and UreG form a complex that acts as a GTP-hydrolysis-dependent molecular chaperone, activating the urease apoprotein by helping to assemble the nickel containing metallocenter of UreC. The UreE protein probably delivers the nickel.</text>
</comment>
<evidence type="ECO:0000313" key="4">
    <source>
        <dbReference type="EMBL" id="GCE23665.1"/>
    </source>
</evidence>
<dbReference type="Pfam" id="PF01730">
    <property type="entry name" value="UreF"/>
    <property type="match status" value="1"/>
</dbReference>
<evidence type="ECO:0000256" key="1">
    <source>
        <dbReference type="ARBA" id="ARBA00022988"/>
    </source>
</evidence>
<protein>
    <recommendedName>
        <fullName evidence="3">Urease accessory protein UreF</fullName>
    </recommendedName>
</protein>
<accession>A0A402AX55</accession>
<sequence>MYVDNLPFLRLLQLADSALPIGSTAHSFGLETLTIEDNLSVEQLEAFLRDYLTEMGVLEGTFCRLGHRLIEGVDAGLDTTTWLTLNQRLSALKTARESRVASATLGRRFLQLVIALEDTTGLRQALAIAREQQSDIHYSIAFGLVGATLGIDESTTVLAHLQQSLAGLVSACQRLLPLGQTQASGMLWRLKTTLIESAERSITAAQHPTELSMFTPLVDVGSMRHPQLHTRLFIS</sequence>
<dbReference type="EMBL" id="BIFS01000002">
    <property type="protein sequence ID" value="GCE23665.1"/>
    <property type="molecule type" value="Genomic_DNA"/>
</dbReference>
<dbReference type="Proteomes" id="UP000287188">
    <property type="component" value="Unassembled WGS sequence"/>
</dbReference>
<evidence type="ECO:0000256" key="3">
    <source>
        <dbReference type="HAMAP-Rule" id="MF_01385"/>
    </source>
</evidence>
<dbReference type="InterPro" id="IPR038277">
    <property type="entry name" value="UreF_sf"/>
</dbReference>
<dbReference type="HAMAP" id="MF_01385">
    <property type="entry name" value="UreF"/>
    <property type="match status" value="1"/>
</dbReference>